<protein>
    <submittedName>
        <fullName evidence="2">Uncharacterized protein</fullName>
    </submittedName>
</protein>
<feature type="transmembrane region" description="Helical" evidence="1">
    <location>
        <begin position="147"/>
        <end position="166"/>
    </location>
</feature>
<keyword evidence="1" id="KW-0812">Transmembrane</keyword>
<feature type="transmembrane region" description="Helical" evidence="1">
    <location>
        <begin position="12"/>
        <end position="30"/>
    </location>
</feature>
<dbReference type="RefSeq" id="WP_152574350.1">
    <property type="nucleotide sequence ID" value="NZ_VIKU02000003.1"/>
</dbReference>
<dbReference type="Proteomes" id="UP000707206">
    <property type="component" value="Unassembled WGS sequence"/>
</dbReference>
<name>A0A967E5V8_9FLAO</name>
<dbReference type="AlphaFoldDB" id="A0A967E5V8"/>
<organism evidence="2 3">
    <name type="scientific">Pelagihabitans pacificus</name>
    <dbReference type="NCBI Taxonomy" id="2696054"/>
    <lineage>
        <taxon>Bacteria</taxon>
        <taxon>Pseudomonadati</taxon>
        <taxon>Bacteroidota</taxon>
        <taxon>Flavobacteriia</taxon>
        <taxon>Flavobacteriales</taxon>
        <taxon>Flavobacteriaceae</taxon>
        <taxon>Pelagihabitans</taxon>
    </lineage>
</organism>
<dbReference type="EMBL" id="VIKU02000003">
    <property type="protein sequence ID" value="NHF59837.1"/>
    <property type="molecule type" value="Genomic_DNA"/>
</dbReference>
<keyword evidence="3" id="KW-1185">Reference proteome</keyword>
<reference evidence="2" key="2">
    <citation type="submission" date="2020-03" db="EMBL/GenBank/DDBJ databases">
        <title>Flavobacteriaceae bacterium strain TP-CH-4, a member of the family Flavobacteriaceae isolated from a deep-sea seamount.</title>
        <authorList>
            <person name="Zhang D.-C."/>
        </authorList>
    </citation>
    <scope>NUCLEOTIDE SEQUENCE</scope>
    <source>
        <strain evidence="2">TP-CH-4</strain>
    </source>
</reference>
<feature type="transmembrane region" description="Helical" evidence="1">
    <location>
        <begin position="87"/>
        <end position="109"/>
    </location>
</feature>
<feature type="transmembrane region" description="Helical" evidence="1">
    <location>
        <begin position="36"/>
        <end position="53"/>
    </location>
</feature>
<proteinExistence type="predicted"/>
<evidence type="ECO:0000313" key="2">
    <source>
        <dbReference type="EMBL" id="NHF59837.1"/>
    </source>
</evidence>
<feature type="transmembrane region" description="Helical" evidence="1">
    <location>
        <begin position="60"/>
        <end position="81"/>
    </location>
</feature>
<feature type="transmembrane region" description="Helical" evidence="1">
    <location>
        <begin position="121"/>
        <end position="141"/>
    </location>
</feature>
<gene>
    <name evidence="2" type="ORF">FK220_010835</name>
</gene>
<comment type="caution">
    <text evidence="2">The sequence shown here is derived from an EMBL/GenBank/DDBJ whole genome shotgun (WGS) entry which is preliminary data.</text>
</comment>
<keyword evidence="1" id="KW-0472">Membrane</keyword>
<accession>A0A967E5V8</accession>
<sequence>MSAKKKVLKSPLRVALVVLLIGVLARIVQWPFGTELVITSLSGIAILYAIRFWKKKPKVFLDYIKLILVLTCSTYGILTMFHLQYTIFFQIVMGGSFIFWFIMEGTAYFMDEDRRAKNSSLQIWWNIAMVLGTLCIIIGGLMKILQWEFASALLVLGIVMVALYIVKDLFSTARIKKEDSSSEEFQL</sequence>
<evidence type="ECO:0000256" key="1">
    <source>
        <dbReference type="SAM" id="Phobius"/>
    </source>
</evidence>
<keyword evidence="1" id="KW-1133">Transmembrane helix</keyword>
<reference evidence="2" key="1">
    <citation type="submission" date="2019-07" db="EMBL/GenBank/DDBJ databases">
        <authorList>
            <person name="De-Chao Zhang Q."/>
        </authorList>
    </citation>
    <scope>NUCLEOTIDE SEQUENCE</scope>
    <source>
        <strain evidence="2">TP-CH-4</strain>
    </source>
</reference>
<evidence type="ECO:0000313" key="3">
    <source>
        <dbReference type="Proteomes" id="UP000707206"/>
    </source>
</evidence>